<feature type="compositionally biased region" description="Polar residues" evidence="1">
    <location>
        <begin position="68"/>
        <end position="78"/>
    </location>
</feature>
<comment type="caution">
    <text evidence="2">The sequence shown here is derived from an EMBL/GenBank/DDBJ whole genome shotgun (WGS) entry which is preliminary data.</text>
</comment>
<keyword evidence="3" id="KW-1185">Reference proteome</keyword>
<evidence type="ECO:0000313" key="3">
    <source>
        <dbReference type="Proteomes" id="UP000598217"/>
    </source>
</evidence>
<evidence type="ECO:0000256" key="1">
    <source>
        <dbReference type="SAM" id="MobiDB-lite"/>
    </source>
</evidence>
<sequence>MTFANALTRELVDSFYVVMQMTETRTQTFSSDGPQVRTLPGAPQNPRSNRASEDLAAHEVNWPVRIGSSPNRLPTTSIGPAATTWAMS</sequence>
<gene>
    <name evidence="2" type="ORF">H4W79_001118</name>
</gene>
<accession>A0ABR9HCY7</accession>
<reference evidence="2 3" key="1">
    <citation type="submission" date="2020-10" db="EMBL/GenBank/DDBJ databases">
        <title>Sequencing the genomes of 1000 actinobacteria strains.</title>
        <authorList>
            <person name="Klenk H.-P."/>
        </authorList>
    </citation>
    <scope>NUCLEOTIDE SEQUENCE [LARGE SCALE GENOMIC DNA]</scope>
    <source>
        <strain evidence="2 3">DSM 45157</strain>
    </source>
</reference>
<proteinExistence type="predicted"/>
<name>A0ABR9HCY7_9ACTN</name>
<evidence type="ECO:0000313" key="2">
    <source>
        <dbReference type="EMBL" id="MBE1456904.1"/>
    </source>
</evidence>
<dbReference type="EMBL" id="JADBDY010000001">
    <property type="protein sequence ID" value="MBE1456904.1"/>
    <property type="molecule type" value="Genomic_DNA"/>
</dbReference>
<dbReference type="Proteomes" id="UP000598217">
    <property type="component" value="Unassembled WGS sequence"/>
</dbReference>
<feature type="region of interest" description="Disordered" evidence="1">
    <location>
        <begin position="26"/>
        <end position="88"/>
    </location>
</feature>
<organism evidence="2 3">
    <name type="scientific">Nocardiopsis terrae</name>
    <dbReference type="NCBI Taxonomy" id="372655"/>
    <lineage>
        <taxon>Bacteria</taxon>
        <taxon>Bacillati</taxon>
        <taxon>Actinomycetota</taxon>
        <taxon>Actinomycetes</taxon>
        <taxon>Streptosporangiales</taxon>
        <taxon>Nocardiopsidaceae</taxon>
        <taxon>Nocardiopsis</taxon>
    </lineage>
</organism>
<protein>
    <submittedName>
        <fullName evidence="2">Uncharacterized protein</fullName>
    </submittedName>
</protein>